<feature type="domain" description="Carbohydrate kinase PfkB" evidence="10">
    <location>
        <begin position="6"/>
        <end position="278"/>
    </location>
</feature>
<dbReference type="AlphaFoldDB" id="A0A5C5GH32"/>
<comment type="activity regulation">
    <text evidence="9">Activated by a monovalent cation that binds near, but not in, the active site. The most likely occupant of the site in vivo is potassium. Ion binding induces a conformational change that may alter substrate affinity.</text>
</comment>
<keyword evidence="1 9" id="KW-0808">Transferase</keyword>
<name>A0A5C5GH32_9RHOB</name>
<feature type="binding site" evidence="9">
    <location>
        <begin position="10"/>
        <end position="12"/>
    </location>
    <ligand>
        <name>substrate</name>
    </ligand>
</feature>
<comment type="pathway">
    <text evidence="9">Carbohydrate metabolism; D-ribose degradation; D-ribose 5-phosphate from beta-D-ribopyranose: step 2/2.</text>
</comment>
<comment type="caution">
    <text evidence="9">Lacks conserved residue(s) required for the propagation of feature annotation.</text>
</comment>
<keyword evidence="6 9" id="KW-0460">Magnesium</keyword>
<feature type="binding site" evidence="9">
    <location>
        <position position="272"/>
    </location>
    <ligand>
        <name>K(+)</name>
        <dbReference type="ChEBI" id="CHEBI:29103"/>
    </ligand>
</feature>
<dbReference type="PANTHER" id="PTHR10584">
    <property type="entry name" value="SUGAR KINASE"/>
    <property type="match status" value="1"/>
</dbReference>
<keyword evidence="2 9" id="KW-0479">Metal-binding</keyword>
<evidence type="ECO:0000256" key="2">
    <source>
        <dbReference type="ARBA" id="ARBA00022723"/>
    </source>
</evidence>
<keyword evidence="5 9" id="KW-0067">ATP-binding</keyword>
<feature type="binding site" evidence="9">
    <location>
        <begin position="38"/>
        <end position="42"/>
    </location>
    <ligand>
        <name>substrate</name>
    </ligand>
</feature>
<dbReference type="SUPFAM" id="SSF53613">
    <property type="entry name" value="Ribokinase-like"/>
    <property type="match status" value="1"/>
</dbReference>
<keyword evidence="8 9" id="KW-0119">Carbohydrate metabolism</keyword>
<reference evidence="11 12" key="1">
    <citation type="submission" date="2019-06" db="EMBL/GenBank/DDBJ databases">
        <title>Genome of new Rhodobacteraceae sp. SM1903.</title>
        <authorList>
            <person name="Ren X."/>
        </authorList>
    </citation>
    <scope>NUCLEOTIDE SEQUENCE [LARGE SCALE GENOMIC DNA]</scope>
    <source>
        <strain evidence="11 12">SM1903</strain>
    </source>
</reference>
<sequence>MAIWNLGSINIDVVFSVPHIPSPGETLGSTGRKIFLGGKGTNMSVAVARAGSRVSHIGAVGADGQWTVDRLMENGVDTRFIAETEEGTGQALIAVDAQGENTIILYPGANHAIPLTNLQNALSEAETGDRFVFQNETTLQAEAAKLAKEMGLAVTYAAAPFDADAVKAVLPFCEMLFLNEVEARQLTEATGQSPADLPVDDVVITLGSKGCDWVTSRGTTHFDAMKVDPVDTTGAGDTFTGYVLAGLDQGMPMGQAIEQATRAAALMVTRHGTSDVIPDLSEVRAFRM</sequence>
<dbReference type="EC" id="2.7.1.15" evidence="9"/>
<dbReference type="RefSeq" id="WP_140195058.1">
    <property type="nucleotide sequence ID" value="NZ_CP065915.1"/>
</dbReference>
<evidence type="ECO:0000259" key="10">
    <source>
        <dbReference type="Pfam" id="PF00294"/>
    </source>
</evidence>
<dbReference type="PANTHER" id="PTHR10584:SF166">
    <property type="entry name" value="RIBOKINASE"/>
    <property type="match status" value="1"/>
</dbReference>
<feature type="binding site" evidence="9">
    <location>
        <position position="179"/>
    </location>
    <ligand>
        <name>ATP</name>
        <dbReference type="ChEBI" id="CHEBI:30616"/>
    </ligand>
</feature>
<comment type="subcellular location">
    <subcellularLocation>
        <location evidence="9">Cytoplasm</location>
    </subcellularLocation>
</comment>
<evidence type="ECO:0000256" key="1">
    <source>
        <dbReference type="ARBA" id="ARBA00022679"/>
    </source>
</evidence>
<dbReference type="EMBL" id="VFFF01000001">
    <property type="protein sequence ID" value="TNY34062.1"/>
    <property type="molecule type" value="Genomic_DNA"/>
</dbReference>
<dbReference type="Proteomes" id="UP000314011">
    <property type="component" value="Unassembled WGS sequence"/>
</dbReference>
<dbReference type="PRINTS" id="PR00990">
    <property type="entry name" value="RIBOKINASE"/>
</dbReference>
<dbReference type="GO" id="GO:0005524">
    <property type="term" value="F:ATP binding"/>
    <property type="evidence" value="ECO:0007669"/>
    <property type="project" value="UniProtKB-UniRule"/>
</dbReference>
<feature type="binding site" evidence="9">
    <location>
        <begin position="205"/>
        <end position="210"/>
    </location>
    <ligand>
        <name>ATP</name>
        <dbReference type="ChEBI" id="CHEBI:30616"/>
    </ligand>
</feature>
<accession>A0A5C5GH32</accession>
<dbReference type="GO" id="GO:0019303">
    <property type="term" value="P:D-ribose catabolic process"/>
    <property type="evidence" value="ECO:0007669"/>
    <property type="project" value="UniProtKB-UniRule"/>
</dbReference>
<feature type="binding site" evidence="9">
    <location>
        <begin position="236"/>
        <end position="237"/>
    </location>
    <ligand>
        <name>ATP</name>
        <dbReference type="ChEBI" id="CHEBI:30616"/>
    </ligand>
</feature>
<keyword evidence="9" id="KW-0963">Cytoplasm</keyword>
<comment type="subunit">
    <text evidence="9">Homodimer.</text>
</comment>
<keyword evidence="12" id="KW-1185">Reference proteome</keyword>
<protein>
    <recommendedName>
        <fullName evidence="9">Ribokinase</fullName>
        <shortName evidence="9">RK</shortName>
        <ecNumber evidence="9">2.7.1.15</ecNumber>
    </recommendedName>
</protein>
<feature type="binding site" evidence="9">
    <location>
        <position position="233"/>
    </location>
    <ligand>
        <name>K(+)</name>
        <dbReference type="ChEBI" id="CHEBI:29103"/>
    </ligand>
</feature>
<feature type="binding site" evidence="9">
    <location>
        <position position="237"/>
    </location>
    <ligand>
        <name>substrate</name>
    </ligand>
</feature>
<feature type="binding site" evidence="9">
    <location>
        <position position="231"/>
    </location>
    <ligand>
        <name>K(+)</name>
        <dbReference type="ChEBI" id="CHEBI:29103"/>
    </ligand>
</feature>
<proteinExistence type="inferred from homology"/>
<evidence type="ECO:0000256" key="8">
    <source>
        <dbReference type="ARBA" id="ARBA00023277"/>
    </source>
</evidence>
<dbReference type="CDD" id="cd01174">
    <property type="entry name" value="ribokinase"/>
    <property type="match status" value="1"/>
</dbReference>
<evidence type="ECO:0000256" key="3">
    <source>
        <dbReference type="ARBA" id="ARBA00022741"/>
    </source>
</evidence>
<evidence type="ECO:0000256" key="6">
    <source>
        <dbReference type="ARBA" id="ARBA00022842"/>
    </source>
</evidence>
<gene>
    <name evidence="9" type="primary">rbsK</name>
    <name evidence="11" type="ORF">FHY64_12595</name>
</gene>
<dbReference type="InterPro" id="IPR029056">
    <property type="entry name" value="Ribokinase-like"/>
</dbReference>
<keyword evidence="4 9" id="KW-0418">Kinase</keyword>
<evidence type="ECO:0000256" key="5">
    <source>
        <dbReference type="ARBA" id="ARBA00022840"/>
    </source>
</evidence>
<dbReference type="Pfam" id="PF00294">
    <property type="entry name" value="PfkB"/>
    <property type="match status" value="1"/>
</dbReference>
<keyword evidence="7 9" id="KW-0630">Potassium</keyword>
<dbReference type="UniPathway" id="UPA00916">
    <property type="reaction ID" value="UER00889"/>
</dbReference>
<dbReference type="InterPro" id="IPR011877">
    <property type="entry name" value="Ribokinase"/>
</dbReference>
<comment type="function">
    <text evidence="9">Catalyzes the phosphorylation of ribose at O-5 in a reaction requiring ATP and magnesium. The resulting D-ribose-5-phosphate can then be used either for sythesis of nucleotides, histidine, and tryptophan, or as a component of the pentose phosphate pathway.</text>
</comment>
<dbReference type="Gene3D" id="3.40.1190.20">
    <property type="match status" value="1"/>
</dbReference>
<feature type="binding site" evidence="9">
    <location>
        <position position="267"/>
    </location>
    <ligand>
        <name>K(+)</name>
        <dbReference type="ChEBI" id="CHEBI:29103"/>
    </ligand>
</feature>
<dbReference type="InterPro" id="IPR002139">
    <property type="entry name" value="Ribo/fructo_kinase"/>
</dbReference>
<dbReference type="OrthoDB" id="9775849at2"/>
<evidence type="ECO:0000256" key="9">
    <source>
        <dbReference type="HAMAP-Rule" id="MF_01987"/>
    </source>
</evidence>
<feature type="binding site" evidence="9">
    <location>
        <position position="136"/>
    </location>
    <ligand>
        <name>substrate</name>
    </ligand>
</feature>
<evidence type="ECO:0000256" key="4">
    <source>
        <dbReference type="ARBA" id="ARBA00022777"/>
    </source>
</evidence>
<feature type="active site" description="Proton acceptor" evidence="9">
    <location>
        <position position="237"/>
    </location>
</feature>
<comment type="catalytic activity">
    <reaction evidence="9">
        <text>D-ribose + ATP = D-ribose 5-phosphate + ADP + H(+)</text>
        <dbReference type="Rhea" id="RHEA:13697"/>
        <dbReference type="ChEBI" id="CHEBI:15378"/>
        <dbReference type="ChEBI" id="CHEBI:30616"/>
        <dbReference type="ChEBI" id="CHEBI:47013"/>
        <dbReference type="ChEBI" id="CHEBI:78346"/>
        <dbReference type="ChEBI" id="CHEBI:456216"/>
        <dbReference type="EC" id="2.7.1.15"/>
    </reaction>
</comment>
<feature type="binding site" evidence="9">
    <location>
        <position position="270"/>
    </location>
    <ligand>
        <name>K(+)</name>
        <dbReference type="ChEBI" id="CHEBI:29103"/>
    </ligand>
</feature>
<keyword evidence="3 9" id="KW-0547">Nucleotide-binding</keyword>
<evidence type="ECO:0000313" key="11">
    <source>
        <dbReference type="EMBL" id="TNY34062.1"/>
    </source>
</evidence>
<dbReference type="GO" id="GO:0004747">
    <property type="term" value="F:ribokinase activity"/>
    <property type="evidence" value="ECO:0007669"/>
    <property type="project" value="UniProtKB-UniRule"/>
</dbReference>
<comment type="similarity">
    <text evidence="9">Belongs to the carbohydrate kinase PfkB family. Ribokinase subfamily.</text>
</comment>
<dbReference type="InterPro" id="IPR011611">
    <property type="entry name" value="PfkB_dom"/>
</dbReference>
<dbReference type="HAMAP" id="MF_01987">
    <property type="entry name" value="Ribokinase"/>
    <property type="match status" value="1"/>
</dbReference>
<evidence type="ECO:0000256" key="7">
    <source>
        <dbReference type="ARBA" id="ARBA00022958"/>
    </source>
</evidence>
<organism evidence="11 12">
    <name type="scientific">Pelagovum pacificum</name>
    <dbReference type="NCBI Taxonomy" id="2588711"/>
    <lineage>
        <taxon>Bacteria</taxon>
        <taxon>Pseudomonadati</taxon>
        <taxon>Pseudomonadota</taxon>
        <taxon>Alphaproteobacteria</taxon>
        <taxon>Rhodobacterales</taxon>
        <taxon>Paracoccaceae</taxon>
        <taxon>Pelagovum</taxon>
    </lineage>
</organism>
<dbReference type="GO" id="GO:0046872">
    <property type="term" value="F:metal ion binding"/>
    <property type="evidence" value="ECO:0007669"/>
    <property type="project" value="UniProtKB-KW"/>
</dbReference>
<comment type="cofactor">
    <cofactor evidence="9">
        <name>Mg(2+)</name>
        <dbReference type="ChEBI" id="CHEBI:18420"/>
    </cofactor>
    <text evidence="9">Requires a divalent cation, most likely magnesium in vivo, as an electrophilic catalyst to aid phosphoryl group transfer. It is the chelate of the metal and the nucleotide that is the actual substrate.</text>
</comment>
<evidence type="ECO:0000313" key="12">
    <source>
        <dbReference type="Proteomes" id="UP000314011"/>
    </source>
</evidence>
<comment type="caution">
    <text evidence="11">The sequence shown here is derived from an EMBL/GenBank/DDBJ whole genome shotgun (WGS) entry which is preliminary data.</text>
</comment>
<dbReference type="GO" id="GO:0005737">
    <property type="term" value="C:cytoplasm"/>
    <property type="evidence" value="ECO:0007669"/>
    <property type="project" value="UniProtKB-SubCell"/>
</dbReference>